<sequence>MATVVWIDPGCCRHEKKCFQCSLKFQHQVFSDFLSEAVLRYSDSHLQLLPLQKDTTNTVFYSKNKIKRGEIMKTRIFLLFAFLAISAISGGCSKKTETNTAMLDSTMLKPFKPLPEMVEADSNPITEEKIKLGRMLYFETRLSKSHKFSCNSCHSLTNYGVDNQPVSTGHKEQTGDRNSPTVYNAAGHIAQFWDGRASDVEAQAKGPILNPVEMAMPDEATVVKTLKSIPGYEEIFKKAFPDEKEPITFDNIAAAIGAFERKLVTPSRWDKFLNGDETALTDMEKKGAVKFINTGCVTCHAGAYLGGQMFQKIGLVKPWHAQNDSGRYALTKKQGDAFVFKVASLRNVEKTAPYFHDGSVDSLSQAVDMMGEYQLNKKLNAEDTEEIVAFLKTLTGELPKEYIAEPELPKDGPNTPKPVLN</sequence>
<keyword evidence="3 6" id="KW-0479">Metal-binding</keyword>
<evidence type="ECO:0000256" key="3">
    <source>
        <dbReference type="ARBA" id="ARBA00022723"/>
    </source>
</evidence>
<evidence type="ECO:0000256" key="1">
    <source>
        <dbReference type="ARBA" id="ARBA00004196"/>
    </source>
</evidence>
<dbReference type="InterPro" id="IPR004852">
    <property type="entry name" value="Di-haem_cyt_c_peroxidsae"/>
</dbReference>
<organism evidence="8 9">
    <name type="scientific">Chloroherpeton thalassium (strain ATCC 35110 / GB-78)</name>
    <dbReference type="NCBI Taxonomy" id="517418"/>
    <lineage>
        <taxon>Bacteria</taxon>
        <taxon>Pseudomonadati</taxon>
        <taxon>Chlorobiota</taxon>
        <taxon>Chlorobiia</taxon>
        <taxon>Chlorobiales</taxon>
        <taxon>Chloroherpetonaceae</taxon>
        <taxon>Chloroherpeton</taxon>
    </lineage>
</organism>
<dbReference type="InterPro" id="IPR009056">
    <property type="entry name" value="Cyt_c-like_dom"/>
</dbReference>
<dbReference type="Proteomes" id="UP000001208">
    <property type="component" value="Chromosome"/>
</dbReference>
<dbReference type="InterPro" id="IPR036909">
    <property type="entry name" value="Cyt_c-like_dom_sf"/>
</dbReference>
<evidence type="ECO:0000313" key="8">
    <source>
        <dbReference type="EMBL" id="ACF14074.1"/>
    </source>
</evidence>
<dbReference type="GO" id="GO:0046872">
    <property type="term" value="F:metal ion binding"/>
    <property type="evidence" value="ECO:0007669"/>
    <property type="project" value="UniProtKB-KW"/>
</dbReference>
<protein>
    <submittedName>
        <fullName evidence="8">Cytochrome-c peroxidase</fullName>
        <ecNumber evidence="8">1.11.1.5</ecNumber>
    </submittedName>
</protein>
<dbReference type="SUPFAM" id="SSF46626">
    <property type="entry name" value="Cytochrome c"/>
    <property type="match status" value="2"/>
</dbReference>
<dbReference type="GO" id="GO:0004130">
    <property type="term" value="F:cytochrome-c peroxidase activity"/>
    <property type="evidence" value="ECO:0007669"/>
    <property type="project" value="UniProtKB-EC"/>
</dbReference>
<dbReference type="GO" id="GO:0030313">
    <property type="term" value="C:cell envelope"/>
    <property type="evidence" value="ECO:0007669"/>
    <property type="project" value="UniProtKB-SubCell"/>
</dbReference>
<feature type="domain" description="Cytochrome c" evidence="7">
    <location>
        <begin position="282"/>
        <end position="395"/>
    </location>
</feature>
<dbReference type="PROSITE" id="PS51007">
    <property type="entry name" value="CYTC"/>
    <property type="match status" value="2"/>
</dbReference>
<evidence type="ECO:0000259" key="7">
    <source>
        <dbReference type="PROSITE" id="PS51007"/>
    </source>
</evidence>
<dbReference type="Pfam" id="PF03150">
    <property type="entry name" value="CCP_MauG"/>
    <property type="match status" value="1"/>
</dbReference>
<dbReference type="KEGG" id="cts:Ctha_1616"/>
<evidence type="ECO:0000256" key="6">
    <source>
        <dbReference type="PROSITE-ProRule" id="PRU00433"/>
    </source>
</evidence>
<evidence type="ECO:0000256" key="2">
    <source>
        <dbReference type="ARBA" id="ARBA00022617"/>
    </source>
</evidence>
<dbReference type="GO" id="GO:0009055">
    <property type="term" value="F:electron transfer activity"/>
    <property type="evidence" value="ECO:0007669"/>
    <property type="project" value="InterPro"/>
</dbReference>
<proteinExistence type="predicted"/>
<keyword evidence="8" id="KW-0575">Peroxidase</keyword>
<feature type="domain" description="Cytochrome c" evidence="7">
    <location>
        <begin position="128"/>
        <end position="260"/>
    </location>
</feature>
<keyword evidence="4 8" id="KW-0560">Oxidoreductase</keyword>
<keyword evidence="2 6" id="KW-0349">Heme</keyword>
<dbReference type="PANTHER" id="PTHR30600:SF7">
    <property type="entry name" value="CYTOCHROME C PEROXIDASE-RELATED"/>
    <property type="match status" value="1"/>
</dbReference>
<gene>
    <name evidence="8" type="ordered locus">Ctha_1616</name>
</gene>
<comment type="subcellular location">
    <subcellularLocation>
        <location evidence="1">Cell envelope</location>
    </subcellularLocation>
</comment>
<dbReference type="STRING" id="517418.Ctha_1616"/>
<evidence type="ECO:0000313" key="9">
    <source>
        <dbReference type="Proteomes" id="UP000001208"/>
    </source>
</evidence>
<evidence type="ECO:0000256" key="4">
    <source>
        <dbReference type="ARBA" id="ARBA00023002"/>
    </source>
</evidence>
<dbReference type="AlphaFoldDB" id="B3QSM7"/>
<dbReference type="Gene3D" id="1.10.760.10">
    <property type="entry name" value="Cytochrome c-like domain"/>
    <property type="match status" value="2"/>
</dbReference>
<dbReference type="InterPro" id="IPR051395">
    <property type="entry name" value="Cytochrome_c_Peroxidase/MauG"/>
</dbReference>
<dbReference type="HOGENOM" id="CLU_034652_1_0_10"/>
<dbReference type="GO" id="GO:0020037">
    <property type="term" value="F:heme binding"/>
    <property type="evidence" value="ECO:0007669"/>
    <property type="project" value="InterPro"/>
</dbReference>
<dbReference type="EMBL" id="CP001100">
    <property type="protein sequence ID" value="ACF14074.1"/>
    <property type="molecule type" value="Genomic_DNA"/>
</dbReference>
<keyword evidence="5 6" id="KW-0408">Iron</keyword>
<keyword evidence="9" id="KW-1185">Reference proteome</keyword>
<dbReference type="PANTHER" id="PTHR30600">
    <property type="entry name" value="CYTOCHROME C PEROXIDASE-RELATED"/>
    <property type="match status" value="1"/>
</dbReference>
<dbReference type="eggNOG" id="COG1858">
    <property type="taxonomic scope" value="Bacteria"/>
</dbReference>
<name>B3QSM7_CHLT3</name>
<reference evidence="8 9" key="1">
    <citation type="submission" date="2008-06" db="EMBL/GenBank/DDBJ databases">
        <title>Complete sequence of Chloroherpeton thalassium ATCC 35110.</title>
        <authorList>
            <consortium name="US DOE Joint Genome Institute"/>
            <person name="Lucas S."/>
            <person name="Copeland A."/>
            <person name="Lapidus A."/>
            <person name="Glavina del Rio T."/>
            <person name="Dalin E."/>
            <person name="Tice H."/>
            <person name="Bruce D."/>
            <person name="Goodwin L."/>
            <person name="Pitluck S."/>
            <person name="Schmutz J."/>
            <person name="Larimer F."/>
            <person name="Land M."/>
            <person name="Hauser L."/>
            <person name="Kyrpides N."/>
            <person name="Mikhailova N."/>
            <person name="Liu Z."/>
            <person name="Li T."/>
            <person name="Zhao F."/>
            <person name="Overmann J."/>
            <person name="Bryant D.A."/>
            <person name="Richardson P."/>
        </authorList>
    </citation>
    <scope>NUCLEOTIDE SEQUENCE [LARGE SCALE GENOMIC DNA]</scope>
    <source>
        <strain evidence="9">ATCC 35110 / GB-78</strain>
    </source>
</reference>
<dbReference type="EC" id="1.11.1.5" evidence="8"/>
<accession>B3QSM7</accession>
<evidence type="ECO:0000256" key="5">
    <source>
        <dbReference type="ARBA" id="ARBA00023004"/>
    </source>
</evidence>